<accession>A0ABW1B940</accession>
<feature type="domain" description="CBM6" evidence="6">
    <location>
        <begin position="329"/>
        <end position="454"/>
    </location>
</feature>
<evidence type="ECO:0000259" key="6">
    <source>
        <dbReference type="PROSITE" id="PS51175"/>
    </source>
</evidence>
<organism evidence="7 8">
    <name type="scientific">Streptomyces heilongjiangensis</name>
    <dbReference type="NCBI Taxonomy" id="945052"/>
    <lineage>
        <taxon>Bacteria</taxon>
        <taxon>Bacillati</taxon>
        <taxon>Actinomycetota</taxon>
        <taxon>Actinomycetes</taxon>
        <taxon>Kitasatosporales</taxon>
        <taxon>Streptomycetaceae</taxon>
        <taxon>Streptomyces</taxon>
    </lineage>
</organism>
<comment type="similarity">
    <text evidence="1 4">Belongs to the glycosyl hydrolase 43 family.</text>
</comment>
<keyword evidence="2 4" id="KW-0378">Hydrolase</keyword>
<keyword evidence="5" id="KW-0732">Signal</keyword>
<dbReference type="InterPro" id="IPR006710">
    <property type="entry name" value="Glyco_hydro_43"/>
</dbReference>
<dbReference type="InterPro" id="IPR008979">
    <property type="entry name" value="Galactose-bd-like_sf"/>
</dbReference>
<dbReference type="EMBL" id="JBHSNZ010000011">
    <property type="protein sequence ID" value="MFC5809492.1"/>
    <property type="molecule type" value="Genomic_DNA"/>
</dbReference>
<proteinExistence type="inferred from homology"/>
<dbReference type="InterPro" id="IPR051795">
    <property type="entry name" value="Glycosyl_Hydrlase_43"/>
</dbReference>
<dbReference type="InterPro" id="IPR023296">
    <property type="entry name" value="Glyco_hydro_beta-prop_sf"/>
</dbReference>
<keyword evidence="3 4" id="KW-0326">Glycosidase</keyword>
<protein>
    <submittedName>
        <fullName evidence="7">Family 43 glycosylhydrolase</fullName>
    </submittedName>
</protein>
<dbReference type="InterPro" id="IPR005084">
    <property type="entry name" value="CBM6"/>
</dbReference>
<dbReference type="PANTHER" id="PTHR42812:SF5">
    <property type="entry name" value="ENDO-ARABINASE"/>
    <property type="match status" value="1"/>
</dbReference>
<dbReference type="Pfam" id="PF04616">
    <property type="entry name" value="Glyco_hydro_43"/>
    <property type="match status" value="1"/>
</dbReference>
<dbReference type="RefSeq" id="WP_272169197.1">
    <property type="nucleotide sequence ID" value="NZ_JAQOSL010000008.1"/>
</dbReference>
<keyword evidence="8" id="KW-1185">Reference proteome</keyword>
<evidence type="ECO:0000313" key="8">
    <source>
        <dbReference type="Proteomes" id="UP001596112"/>
    </source>
</evidence>
<comment type="caution">
    <text evidence="7">The sequence shown here is derived from an EMBL/GenBank/DDBJ whole genome shotgun (WGS) entry which is preliminary data.</text>
</comment>
<name>A0ABW1B940_9ACTN</name>
<dbReference type="PANTHER" id="PTHR42812">
    <property type="entry name" value="BETA-XYLOSIDASE"/>
    <property type="match status" value="1"/>
</dbReference>
<gene>
    <name evidence="7" type="ORF">ACFQGO_18570</name>
</gene>
<dbReference type="Gene3D" id="2.115.10.20">
    <property type="entry name" value="Glycosyl hydrolase domain, family 43"/>
    <property type="match status" value="1"/>
</dbReference>
<evidence type="ECO:0000256" key="2">
    <source>
        <dbReference type="ARBA" id="ARBA00022801"/>
    </source>
</evidence>
<evidence type="ECO:0000256" key="5">
    <source>
        <dbReference type="SAM" id="SignalP"/>
    </source>
</evidence>
<dbReference type="CDD" id="cd08999">
    <property type="entry name" value="GH43_ABN-like"/>
    <property type="match status" value="1"/>
</dbReference>
<dbReference type="Proteomes" id="UP001596112">
    <property type="component" value="Unassembled WGS sequence"/>
</dbReference>
<dbReference type="Gene3D" id="2.60.120.260">
    <property type="entry name" value="Galactose-binding domain-like"/>
    <property type="match status" value="1"/>
</dbReference>
<feature type="chain" id="PRO_5046281343" evidence="5">
    <location>
        <begin position="32"/>
        <end position="454"/>
    </location>
</feature>
<dbReference type="SUPFAM" id="SSF75005">
    <property type="entry name" value="Arabinanase/levansucrase/invertase"/>
    <property type="match status" value="1"/>
</dbReference>
<feature type="signal peptide" evidence="5">
    <location>
        <begin position="1"/>
        <end position="31"/>
    </location>
</feature>
<dbReference type="PROSITE" id="PS51175">
    <property type="entry name" value="CBM6"/>
    <property type="match status" value="1"/>
</dbReference>
<sequence>MTLDHIVRRFVCGLALLGAVVGVAAGPSAGAADPPAKAPVIDRNFPDPDIVETGGTYHAYATNDSVKNIQHATSRDLRHWTVDEGDVLPELGAWAVPNPGRVWAPEVFRHGGGYTMHYTAHDRASGRQCIGVARSATPGGPFRPVGAGPLICPAAEGGAIDASSYAEAGRRYVLWKNDGNCCDLRKDTWLHLQPVSWDGTRTLGEPVRLIKQDREWEGPLIEAPTLVKRHGHYLLFHSADFYAGDGYKTSYAVARDLTGPYTKAANPLMTTQTFSGAVRGPGGQDVVTGPDGRDRIVFHGWSADHRSRPMYIADLGYADGYPVVRGSKVVHQAEHARVRNAVVREAPSASDGKAVGRIDHADSHVEFTVFAASAGEHQLSVWFGNGSLDPAGNAVTASHRLSVNGADAGAVRYPHTGWDHWREARTTVTLQDGWNTIRLGKGEYFAELDAVEVG</sequence>
<dbReference type="SUPFAM" id="SSF49785">
    <property type="entry name" value="Galactose-binding domain-like"/>
    <property type="match status" value="1"/>
</dbReference>
<reference evidence="8" key="1">
    <citation type="journal article" date="2019" name="Int. J. Syst. Evol. Microbiol.">
        <title>The Global Catalogue of Microorganisms (GCM) 10K type strain sequencing project: providing services to taxonomists for standard genome sequencing and annotation.</title>
        <authorList>
            <consortium name="The Broad Institute Genomics Platform"/>
            <consortium name="The Broad Institute Genome Sequencing Center for Infectious Disease"/>
            <person name="Wu L."/>
            <person name="Ma J."/>
        </authorList>
    </citation>
    <scope>NUCLEOTIDE SEQUENCE [LARGE SCALE GENOMIC DNA]</scope>
    <source>
        <strain evidence="8">JCM 9918</strain>
    </source>
</reference>
<evidence type="ECO:0000256" key="1">
    <source>
        <dbReference type="ARBA" id="ARBA00009865"/>
    </source>
</evidence>
<evidence type="ECO:0000256" key="4">
    <source>
        <dbReference type="RuleBase" id="RU361187"/>
    </source>
</evidence>
<evidence type="ECO:0000256" key="3">
    <source>
        <dbReference type="ARBA" id="ARBA00023295"/>
    </source>
</evidence>
<evidence type="ECO:0000313" key="7">
    <source>
        <dbReference type="EMBL" id="MFC5809492.1"/>
    </source>
</evidence>